<dbReference type="Pfam" id="PF10354">
    <property type="entry name" value="BMT5-like"/>
    <property type="match status" value="1"/>
</dbReference>
<dbReference type="InterPro" id="IPR013087">
    <property type="entry name" value="Znf_C2H2_type"/>
</dbReference>
<sequence>MENISMSHRVSSQDKEDISYSLKHTVAQMNAKLMKLQQHLNEDKHQHELSNFKIAEWMADVDSQLHRNEAELAQPKCITGSKNEVKGRKLPSTQELENTGMDDKHQNKLGDGTKIVNPQRDRKEVELVQREAIKGSNIPALEGEHSSRGGLKSVVSERNHEYKSNDHEIMGGSDGYMRTTTTQTDTPVLDSGEKSKKAPREAKDIEVLILSERKLEAASFQKRLAAELDANQHIVDAKLNTNQRVIEEKAVTMQRALEAKLRTHQQTVEARVLQFDKALKDATSEKRFLKSHPIIVSDTERDKHLDDQLRKLISRIKYLEDEIHDIKEPLATLITNLGEENAALMEEIQRTQHESRQLLLQYKHVTEIRKPSLLQPPRPMSAKTGRSSASVRIKSASNARRQETMSARSHCPTAPHDTISSIQGWSMDNKITRSDSTLNLIKSPELSQIVVIHKYRMVSMKKQRNKKLKAKSSTKKIEAGYDAVVVPEDHKKIESIVSLTNLSNPNPKKVGLYTDNMSILLVGEGDFSFALSLSIHLGGRNLVATCYDDEAQLKEKYPGVLSNVEAIRKTGAKVLYSVDATNLDRDLTIYETRTFDAVVFNFPHLGGATEEDVCKNQLLIQQFLQSLRSCLSKKGFVYITMRSSCFYDRWNVVAQAKQCGFRLERKKPFQAEAYAHYQPQRTCPSSMRNEAPSTIGASTYIFKPESVLLHKQKQDQKLSTTLPKKLKLDKLHCVTCGTSFSNQKRYNGHINSAKHAKRVRETRK</sequence>
<dbReference type="PROSITE" id="PS00028">
    <property type="entry name" value="ZINC_FINGER_C2H2_1"/>
    <property type="match status" value="1"/>
</dbReference>
<dbReference type="PANTHER" id="PTHR11538:SF26">
    <property type="entry name" value="FERREDOXIN-FOLD ANTICODON-BINDING DOMAIN-CONTAINING PROTEIN 1"/>
    <property type="match status" value="1"/>
</dbReference>
<dbReference type="Gene3D" id="3.30.160.60">
    <property type="entry name" value="Classic Zinc Finger"/>
    <property type="match status" value="1"/>
</dbReference>
<dbReference type="SUPFAM" id="SSF57667">
    <property type="entry name" value="beta-beta-alpha zinc fingers"/>
    <property type="match status" value="1"/>
</dbReference>
<dbReference type="GO" id="GO:0070042">
    <property type="term" value="F:rRNA (uridine-N3-)-methyltransferase activity"/>
    <property type="evidence" value="ECO:0007669"/>
    <property type="project" value="InterPro"/>
</dbReference>
<dbReference type="GO" id="GO:0070475">
    <property type="term" value="P:rRNA base methylation"/>
    <property type="evidence" value="ECO:0007669"/>
    <property type="project" value="InterPro"/>
</dbReference>
<dbReference type="HOGENOM" id="CLU_365399_0_0_1"/>
<dbReference type="InterPro" id="IPR036236">
    <property type="entry name" value="Znf_C2H2_sf"/>
</dbReference>
<evidence type="ECO:0000259" key="3">
    <source>
        <dbReference type="PROSITE" id="PS00028"/>
    </source>
</evidence>
<dbReference type="AlphaFoldDB" id="F0WH34"/>
<evidence type="ECO:0000256" key="1">
    <source>
        <dbReference type="SAM" id="Coils"/>
    </source>
</evidence>
<name>F0WH34_9STRA</name>
<proteinExistence type="predicted"/>
<feature type="region of interest" description="Disordered" evidence="2">
    <location>
        <begin position="95"/>
        <end position="115"/>
    </location>
</feature>
<dbReference type="GO" id="GO:0005737">
    <property type="term" value="C:cytoplasm"/>
    <property type="evidence" value="ECO:0007669"/>
    <property type="project" value="TreeGrafter"/>
</dbReference>
<dbReference type="InterPro" id="IPR029063">
    <property type="entry name" value="SAM-dependent_MTases_sf"/>
</dbReference>
<reference evidence="4" key="1">
    <citation type="journal article" date="2011" name="PLoS Biol.">
        <title>Gene gain and loss during evolution of obligate parasitism in the white rust pathogen of Arabidopsis thaliana.</title>
        <authorList>
            <person name="Kemen E."/>
            <person name="Gardiner A."/>
            <person name="Schultz-Larsen T."/>
            <person name="Kemen A.C."/>
            <person name="Balmuth A.L."/>
            <person name="Robert-Seilaniantz A."/>
            <person name="Bailey K."/>
            <person name="Holub E."/>
            <person name="Studholme D.J."/>
            <person name="Maclean D."/>
            <person name="Jones J.D."/>
        </authorList>
    </citation>
    <scope>NUCLEOTIDE SEQUENCE</scope>
</reference>
<dbReference type="EMBL" id="FR824142">
    <property type="protein sequence ID" value="CCA20549.1"/>
    <property type="molecule type" value="Genomic_DNA"/>
</dbReference>
<reference evidence="4" key="2">
    <citation type="submission" date="2011-02" db="EMBL/GenBank/DDBJ databases">
        <authorList>
            <person name="MacLean D."/>
        </authorList>
    </citation>
    <scope>NUCLEOTIDE SEQUENCE</scope>
</reference>
<dbReference type="InterPro" id="IPR019446">
    <property type="entry name" value="BMT5-like"/>
</dbReference>
<keyword evidence="1" id="KW-0175">Coiled coil</keyword>
<protein>
    <submittedName>
        <fullName evidence="4">Uncharacterized protein AlNc14C97G5909</fullName>
    </submittedName>
</protein>
<gene>
    <name evidence="4" type="primary">AlNc14C97G5909</name>
    <name evidence="4" type="ORF">ALNC14_066920</name>
</gene>
<evidence type="ECO:0000256" key="2">
    <source>
        <dbReference type="SAM" id="MobiDB-lite"/>
    </source>
</evidence>
<organism evidence="4">
    <name type="scientific">Albugo laibachii Nc14</name>
    <dbReference type="NCBI Taxonomy" id="890382"/>
    <lineage>
        <taxon>Eukaryota</taxon>
        <taxon>Sar</taxon>
        <taxon>Stramenopiles</taxon>
        <taxon>Oomycota</taxon>
        <taxon>Peronosporomycetes</taxon>
        <taxon>Albuginales</taxon>
        <taxon>Albuginaceae</taxon>
        <taxon>Albugo</taxon>
    </lineage>
</organism>
<dbReference type="SUPFAM" id="SSF53335">
    <property type="entry name" value="S-adenosyl-L-methionine-dependent methyltransferases"/>
    <property type="match status" value="1"/>
</dbReference>
<accession>F0WH34</accession>
<feature type="region of interest" description="Disordered" evidence="2">
    <location>
        <begin position="373"/>
        <end position="400"/>
    </location>
</feature>
<feature type="compositionally biased region" description="Polar residues" evidence="2">
    <location>
        <begin position="384"/>
        <end position="400"/>
    </location>
</feature>
<dbReference type="PANTHER" id="PTHR11538">
    <property type="entry name" value="PHENYLALANYL-TRNA SYNTHETASE"/>
    <property type="match status" value="1"/>
</dbReference>
<feature type="coiled-coil region" evidence="1">
    <location>
        <begin position="334"/>
        <end position="361"/>
    </location>
</feature>
<evidence type="ECO:0000313" key="4">
    <source>
        <dbReference type="EMBL" id="CCA20549.1"/>
    </source>
</evidence>
<feature type="domain" description="C2H2-type" evidence="3">
    <location>
        <begin position="733"/>
        <end position="755"/>
    </location>
</feature>